<feature type="transmembrane region" description="Helical" evidence="1">
    <location>
        <begin position="54"/>
        <end position="73"/>
    </location>
</feature>
<name>A0A1F7XUK3_9BACT</name>
<keyword evidence="1" id="KW-0812">Transmembrane</keyword>
<evidence type="ECO:0000256" key="1">
    <source>
        <dbReference type="SAM" id="Phobius"/>
    </source>
</evidence>
<organism evidence="2 3">
    <name type="scientific">Candidatus Woesebacteria bacterium RIFCSPHIGHO2_01_FULL_37_10</name>
    <dbReference type="NCBI Taxonomy" id="1802489"/>
    <lineage>
        <taxon>Bacteria</taxon>
        <taxon>Candidatus Woeseibacteriota</taxon>
    </lineage>
</organism>
<comment type="caution">
    <text evidence="2">The sequence shown here is derived from an EMBL/GenBank/DDBJ whole genome shotgun (WGS) entry which is preliminary data.</text>
</comment>
<reference evidence="2 3" key="1">
    <citation type="journal article" date="2016" name="Nat. Commun.">
        <title>Thousands of microbial genomes shed light on interconnected biogeochemical processes in an aquifer system.</title>
        <authorList>
            <person name="Anantharaman K."/>
            <person name="Brown C.T."/>
            <person name="Hug L.A."/>
            <person name="Sharon I."/>
            <person name="Castelle C.J."/>
            <person name="Probst A.J."/>
            <person name="Thomas B.C."/>
            <person name="Singh A."/>
            <person name="Wilkins M.J."/>
            <person name="Karaoz U."/>
            <person name="Brodie E.L."/>
            <person name="Williams K.H."/>
            <person name="Hubbard S.S."/>
            <person name="Banfield J.F."/>
        </authorList>
    </citation>
    <scope>NUCLEOTIDE SEQUENCE [LARGE SCALE GENOMIC DNA]</scope>
</reference>
<protein>
    <submittedName>
        <fullName evidence="2">Uncharacterized protein</fullName>
    </submittedName>
</protein>
<feature type="transmembrane region" description="Helical" evidence="1">
    <location>
        <begin position="12"/>
        <end position="33"/>
    </location>
</feature>
<keyword evidence="1" id="KW-0472">Membrane</keyword>
<dbReference type="Proteomes" id="UP000178446">
    <property type="component" value="Unassembled WGS sequence"/>
</dbReference>
<dbReference type="InterPro" id="IPR043716">
    <property type="entry name" value="DUF5657"/>
</dbReference>
<gene>
    <name evidence="2" type="ORF">A2685_02475</name>
</gene>
<evidence type="ECO:0000313" key="2">
    <source>
        <dbReference type="EMBL" id="OGM18389.1"/>
    </source>
</evidence>
<sequence>MEIIQQLVAEPLFIVKLCILLFLLLYIIFAFIVSKQIKIMLETLDVGFEKPIKLIASFHLILSFLVFVLAFFIL</sequence>
<dbReference type="EMBL" id="MGGB01000048">
    <property type="protein sequence ID" value="OGM18389.1"/>
    <property type="molecule type" value="Genomic_DNA"/>
</dbReference>
<dbReference type="AlphaFoldDB" id="A0A1F7XUK3"/>
<dbReference type="Pfam" id="PF18901">
    <property type="entry name" value="DUF5657"/>
    <property type="match status" value="1"/>
</dbReference>
<keyword evidence="1" id="KW-1133">Transmembrane helix</keyword>
<accession>A0A1F7XUK3</accession>
<proteinExistence type="predicted"/>
<evidence type="ECO:0000313" key="3">
    <source>
        <dbReference type="Proteomes" id="UP000178446"/>
    </source>
</evidence>